<reference evidence="2 3" key="1">
    <citation type="submission" date="2016-12" db="EMBL/GenBank/DDBJ databases">
        <title>The draft genome sequence of Actinophytocola sp. 11-183.</title>
        <authorList>
            <person name="Wang W."/>
            <person name="Yuan L."/>
        </authorList>
    </citation>
    <scope>NUCLEOTIDE SEQUENCE [LARGE SCALE GENOMIC DNA]</scope>
    <source>
        <strain evidence="2 3">11-183</strain>
    </source>
</reference>
<dbReference type="AlphaFoldDB" id="A0A1Q8CWL4"/>
<proteinExistence type="predicted"/>
<sequence>MRKRRGLGVAVLLLWVGWLAVSFVYRPGEDRTVEPDQVPAVEVEEPNGSLSWTVAEAEAALARSPVARLPGSPAVVDEARVRAALAGTGRKVLLLPYSGVDTRNQHDARVREVRAAVGRNTLVVASGLNVSAPVGSVVPSSMDEARQVLATGDLTTFLLTAIKERSHDLESLPPTAPADPAEVDAVTRDLAANRVHTAPGIEPVTDTDRWDDIVPGAVVRIAVLPPAAPETPRTDLTAALGERFPGDLVVVVRGLWVEFSAPDPELSRITLSGYYGAHFGQLAKWGPRQVNLGLALAREYATLLANRAAVLAPRRAADPVPFVLTGLPWVFAGTVAVVGGSVLAVRRRAARRRRGAEEARRVERERLSAALAGIAAGITDLDGLARDGRAGRLVDHASERYGVARELLARDGDVPTARAAVDEARTALESAAQALEVAR</sequence>
<comment type="caution">
    <text evidence="2">The sequence shown here is derived from an EMBL/GenBank/DDBJ whole genome shotgun (WGS) entry which is preliminary data.</text>
</comment>
<evidence type="ECO:0000256" key="1">
    <source>
        <dbReference type="SAM" id="Phobius"/>
    </source>
</evidence>
<organism evidence="2 3">
    <name type="scientific">Actinophytocola xanthii</name>
    <dbReference type="NCBI Taxonomy" id="1912961"/>
    <lineage>
        <taxon>Bacteria</taxon>
        <taxon>Bacillati</taxon>
        <taxon>Actinomycetota</taxon>
        <taxon>Actinomycetes</taxon>
        <taxon>Pseudonocardiales</taxon>
        <taxon>Pseudonocardiaceae</taxon>
    </lineage>
</organism>
<evidence type="ECO:0008006" key="4">
    <source>
        <dbReference type="Google" id="ProtNLM"/>
    </source>
</evidence>
<keyword evidence="1" id="KW-0472">Membrane</keyword>
<accession>A0A1Q8CWL4</accession>
<evidence type="ECO:0000313" key="3">
    <source>
        <dbReference type="Proteomes" id="UP000185596"/>
    </source>
</evidence>
<dbReference type="Proteomes" id="UP000185596">
    <property type="component" value="Unassembled WGS sequence"/>
</dbReference>
<keyword evidence="3" id="KW-1185">Reference proteome</keyword>
<dbReference type="OrthoDB" id="3341722at2"/>
<gene>
    <name evidence="2" type="ORF">BU204_04305</name>
</gene>
<dbReference type="EMBL" id="MSIE01000005">
    <property type="protein sequence ID" value="OLF18738.1"/>
    <property type="molecule type" value="Genomic_DNA"/>
</dbReference>
<name>A0A1Q8CWL4_9PSEU</name>
<protein>
    <recommendedName>
        <fullName evidence="4">DUF4350 domain-containing protein</fullName>
    </recommendedName>
</protein>
<keyword evidence="1" id="KW-1133">Transmembrane helix</keyword>
<dbReference type="RefSeq" id="WP_075124223.1">
    <property type="nucleotide sequence ID" value="NZ_MSIE01000005.1"/>
</dbReference>
<keyword evidence="1" id="KW-0812">Transmembrane</keyword>
<dbReference type="STRING" id="1912961.BU204_04305"/>
<evidence type="ECO:0000313" key="2">
    <source>
        <dbReference type="EMBL" id="OLF18738.1"/>
    </source>
</evidence>
<feature type="transmembrane region" description="Helical" evidence="1">
    <location>
        <begin position="322"/>
        <end position="345"/>
    </location>
</feature>